<name>A0A9R1X2C4_LACSA</name>
<gene>
    <name evidence="3" type="ORF">LSAT_V11C700345320</name>
</gene>
<organism evidence="3 4">
    <name type="scientific">Lactuca sativa</name>
    <name type="common">Garden lettuce</name>
    <dbReference type="NCBI Taxonomy" id="4236"/>
    <lineage>
        <taxon>Eukaryota</taxon>
        <taxon>Viridiplantae</taxon>
        <taxon>Streptophyta</taxon>
        <taxon>Embryophyta</taxon>
        <taxon>Tracheophyta</taxon>
        <taxon>Spermatophyta</taxon>
        <taxon>Magnoliopsida</taxon>
        <taxon>eudicotyledons</taxon>
        <taxon>Gunneridae</taxon>
        <taxon>Pentapetalae</taxon>
        <taxon>asterids</taxon>
        <taxon>campanulids</taxon>
        <taxon>Asterales</taxon>
        <taxon>Asteraceae</taxon>
        <taxon>Cichorioideae</taxon>
        <taxon>Cichorieae</taxon>
        <taxon>Lactucinae</taxon>
        <taxon>Lactuca</taxon>
    </lineage>
</organism>
<dbReference type="InterPro" id="IPR055298">
    <property type="entry name" value="AtLOH3-like"/>
</dbReference>
<dbReference type="GO" id="GO:0046983">
    <property type="term" value="F:protein dimerization activity"/>
    <property type="evidence" value="ECO:0007669"/>
    <property type="project" value="InterPro"/>
</dbReference>
<dbReference type="Pfam" id="PF14291">
    <property type="entry name" value="DUF4371"/>
    <property type="match status" value="1"/>
</dbReference>
<evidence type="ECO:0000313" key="3">
    <source>
        <dbReference type="EMBL" id="KAJ0196566.1"/>
    </source>
</evidence>
<keyword evidence="4" id="KW-1185">Reference proteome</keyword>
<dbReference type="Pfam" id="PF05699">
    <property type="entry name" value="Dimer_Tnp_hAT"/>
    <property type="match status" value="1"/>
</dbReference>
<accession>A0A9R1X2C4</accession>
<protein>
    <recommendedName>
        <fullName evidence="2">TTF-type domain-containing protein</fullName>
    </recommendedName>
</protein>
<evidence type="ECO:0000313" key="4">
    <source>
        <dbReference type="Proteomes" id="UP000235145"/>
    </source>
</evidence>
<dbReference type="Proteomes" id="UP000235145">
    <property type="component" value="Unassembled WGS sequence"/>
</dbReference>
<sequence length="765" mass="89118">MKTTDSFFKRKNDDEETHNDNQQSKRYKASTSEPQPQEHENQQENDIDEATQSNPNEVDLKHLERDPAKRKQMWEYPVNLREQVRRAYMTLGPFQIRLQEYHAKGSKKHPRRFQYSWFNIFPNWLEYSPTTHASYCFICYIFNDKPSVCHGYDAFTVKGFDNWKKVNDGKNCAFLKHIGCSQHRNAVTFAENLMNQATHIENIIVKQNEAQILKNRLRLKASIDTVRWLTFQACALRGHDESPNSKNRGNFLQLINLLASYNDEVANVILENAPYNSKYTSGDIQKEILSIIANKVRKHIRSEVGDSYFCVMVDESRDESKKEQMAIVLRFFDAEGIIRERFLDLVHVRDTLSLTLKTNMWRQLLHYQFDVSKIRGQGYDGASNMRGEWNGLQALVLKDCPYAKRHDELQKAKATEIEHLLELGEIESGKGLNQIGTLRRAGDTRWGSHFRSVCSLLNMFDCTRVVLQGIIDDVSATYSQRGDADAAYCYLKSFEFVFILHLMKELMGKTDILSQALQKKSQDILNAMELVSATKESLNDFRNNGWDSLLEQVKIFCEKHQVDVPDMQAPYTCTRYRPRKNDNQFTFAHFYRVYLFTSTLDKQLHELNSRFNDQAMELLSLSSTLVSKEHPKVINIDQICLLVEKYYPEDFTEQERIQLRYQLDIFNIDMTKNPRLSRVSTIVDLCKGLVETQKRETYYLLDRVVQLILTLPVSTATTERGFSAMKIFKNRIRNKMSDDFLANNLVVYIEREIAENIDTKSNVTA</sequence>
<dbReference type="PANTHER" id="PTHR11697">
    <property type="entry name" value="GENERAL TRANSCRIPTION FACTOR 2-RELATED ZINC FINGER PROTEIN"/>
    <property type="match status" value="1"/>
</dbReference>
<dbReference type="InterPro" id="IPR006580">
    <property type="entry name" value="Znf_TTF"/>
</dbReference>
<feature type="compositionally biased region" description="Polar residues" evidence="1">
    <location>
        <begin position="20"/>
        <end position="32"/>
    </location>
</feature>
<proteinExistence type="predicted"/>
<dbReference type="EMBL" id="NBSK02000007">
    <property type="protein sequence ID" value="KAJ0196566.1"/>
    <property type="molecule type" value="Genomic_DNA"/>
</dbReference>
<evidence type="ECO:0000256" key="1">
    <source>
        <dbReference type="SAM" id="MobiDB-lite"/>
    </source>
</evidence>
<reference evidence="3 4" key="1">
    <citation type="journal article" date="2017" name="Nat. Commun.">
        <title>Genome assembly with in vitro proximity ligation data and whole-genome triplication in lettuce.</title>
        <authorList>
            <person name="Reyes-Chin-Wo S."/>
            <person name="Wang Z."/>
            <person name="Yang X."/>
            <person name="Kozik A."/>
            <person name="Arikit S."/>
            <person name="Song C."/>
            <person name="Xia L."/>
            <person name="Froenicke L."/>
            <person name="Lavelle D.O."/>
            <person name="Truco M.J."/>
            <person name="Xia R."/>
            <person name="Zhu S."/>
            <person name="Xu C."/>
            <person name="Xu H."/>
            <person name="Xu X."/>
            <person name="Cox K."/>
            <person name="Korf I."/>
            <person name="Meyers B.C."/>
            <person name="Michelmore R.W."/>
        </authorList>
    </citation>
    <scope>NUCLEOTIDE SEQUENCE [LARGE SCALE GENOMIC DNA]</scope>
    <source>
        <strain evidence="4">cv. Salinas</strain>
        <tissue evidence="3">Seedlings</tissue>
    </source>
</reference>
<dbReference type="InterPro" id="IPR008906">
    <property type="entry name" value="HATC_C_dom"/>
</dbReference>
<dbReference type="InterPro" id="IPR012337">
    <property type="entry name" value="RNaseH-like_sf"/>
</dbReference>
<evidence type="ECO:0000259" key="2">
    <source>
        <dbReference type="SMART" id="SM00597"/>
    </source>
</evidence>
<dbReference type="SUPFAM" id="SSF53098">
    <property type="entry name" value="Ribonuclease H-like"/>
    <property type="match status" value="1"/>
</dbReference>
<feature type="region of interest" description="Disordered" evidence="1">
    <location>
        <begin position="1"/>
        <end position="66"/>
    </location>
</feature>
<comment type="caution">
    <text evidence="3">The sequence shown here is derived from an EMBL/GenBank/DDBJ whole genome shotgun (WGS) entry which is preliminary data.</text>
</comment>
<feature type="domain" description="TTF-type" evidence="2">
    <location>
        <begin position="109"/>
        <end position="206"/>
    </location>
</feature>
<dbReference type="PANTHER" id="PTHR11697:SF230">
    <property type="entry name" value="ZINC FINGER, MYM DOMAIN CONTAINING 1"/>
    <property type="match status" value="1"/>
</dbReference>
<dbReference type="AlphaFoldDB" id="A0A9R1X2C4"/>
<dbReference type="SMART" id="SM00597">
    <property type="entry name" value="ZnF_TTF"/>
    <property type="match status" value="1"/>
</dbReference>
<dbReference type="InterPro" id="IPR025398">
    <property type="entry name" value="DUF4371"/>
</dbReference>